<dbReference type="InterPro" id="IPR050613">
    <property type="entry name" value="Sec_Metabolite_Reg"/>
</dbReference>
<sequence length="472" mass="53654">MLPSEFHTLFTGKNLRWETLGLVLAVAVSNAQYTSPGDPIFTLDDGRRLDKDEFIEDTIQATNDCISICQIHGAVNDIMVWFVYADMMIISNFYGDNYHGTWRRMGDSVSALYATGMHCEGEFSGGANGEPLFLREARRRLYSAVYRSDKTLAIFFGRPPMMNWRYSDRRQLLDISDATITSDDPDVVNAEISKLDSSGWNTEGQLHPASYIRLRCQHAIFKERLLEQSLAGEKDSDVVRNLQAISAECSEWWETLPRHLRYETYTEEDAWIGRGPSQTVRLISTYLDYLHLHFQTQRLLHRQTQQALPALMDVSLKILSTALVSTKPNNRVYETRRHFPSVILFYCFPAAGVLALELRRCTIEGLPLPNAVSRADVIRNLSVLTSCLEWIVLPGDGNHKLCSELNKMLELVLDEVLNYEPSSNRVPESGEDLASAAFFDMPMIDGLEPIPTEAEDFLSWLDNATWNNTDLF</sequence>
<evidence type="ECO:0000256" key="1">
    <source>
        <dbReference type="ARBA" id="ARBA00004123"/>
    </source>
</evidence>
<dbReference type="CDD" id="cd12148">
    <property type="entry name" value="fungal_TF_MHR"/>
    <property type="match status" value="1"/>
</dbReference>
<accession>A0A9W8Y8N7</accession>
<evidence type="ECO:0008006" key="5">
    <source>
        <dbReference type="Google" id="ProtNLM"/>
    </source>
</evidence>
<dbReference type="PANTHER" id="PTHR31001">
    <property type="entry name" value="UNCHARACTERIZED TRANSCRIPTIONAL REGULATORY PROTEIN"/>
    <property type="match status" value="1"/>
</dbReference>
<dbReference type="OrthoDB" id="4898680at2759"/>
<organism evidence="3 4">
    <name type="scientific">Neocucurbitaria cava</name>
    <dbReference type="NCBI Taxonomy" id="798079"/>
    <lineage>
        <taxon>Eukaryota</taxon>
        <taxon>Fungi</taxon>
        <taxon>Dikarya</taxon>
        <taxon>Ascomycota</taxon>
        <taxon>Pezizomycotina</taxon>
        <taxon>Dothideomycetes</taxon>
        <taxon>Pleosporomycetidae</taxon>
        <taxon>Pleosporales</taxon>
        <taxon>Pleosporineae</taxon>
        <taxon>Cucurbitariaceae</taxon>
        <taxon>Neocucurbitaria</taxon>
    </lineage>
</organism>
<dbReference type="AlphaFoldDB" id="A0A9W8Y8N7"/>
<evidence type="ECO:0000256" key="2">
    <source>
        <dbReference type="ARBA" id="ARBA00023242"/>
    </source>
</evidence>
<dbReference type="GO" id="GO:0005634">
    <property type="term" value="C:nucleus"/>
    <property type="evidence" value="ECO:0007669"/>
    <property type="project" value="UniProtKB-SubCell"/>
</dbReference>
<dbReference type="Proteomes" id="UP001140560">
    <property type="component" value="Unassembled WGS sequence"/>
</dbReference>
<comment type="subcellular location">
    <subcellularLocation>
        <location evidence="1">Nucleus</location>
    </subcellularLocation>
</comment>
<name>A0A9W8Y8N7_9PLEO</name>
<keyword evidence="4" id="KW-1185">Reference proteome</keyword>
<dbReference type="PANTHER" id="PTHR31001:SF40">
    <property type="entry name" value="ZN(II)2CYS6 TRANSCRIPTION FACTOR (EUROFUNG)"/>
    <property type="match status" value="1"/>
</dbReference>
<keyword evidence="2" id="KW-0539">Nucleus</keyword>
<reference evidence="3" key="1">
    <citation type="submission" date="2022-10" db="EMBL/GenBank/DDBJ databases">
        <title>Tapping the CABI collections for fungal endophytes: first genome assemblies for Collariella, Neodidymelliopsis, Ascochyta clinopodiicola, Didymella pomorum, Didymosphaeria variabile, Neocosmospora piperis and Neocucurbitaria cava.</title>
        <authorList>
            <person name="Hill R."/>
        </authorList>
    </citation>
    <scope>NUCLEOTIDE SEQUENCE</scope>
    <source>
        <strain evidence="3">IMI 356814</strain>
    </source>
</reference>
<evidence type="ECO:0000313" key="4">
    <source>
        <dbReference type="Proteomes" id="UP001140560"/>
    </source>
</evidence>
<comment type="caution">
    <text evidence="3">The sequence shown here is derived from an EMBL/GenBank/DDBJ whole genome shotgun (WGS) entry which is preliminary data.</text>
</comment>
<evidence type="ECO:0000313" key="3">
    <source>
        <dbReference type="EMBL" id="KAJ4370687.1"/>
    </source>
</evidence>
<proteinExistence type="predicted"/>
<protein>
    <recommendedName>
        <fullName evidence="5">Transcription factor domain-containing protein</fullName>
    </recommendedName>
</protein>
<dbReference type="EMBL" id="JAPEUY010000008">
    <property type="protein sequence ID" value="KAJ4370687.1"/>
    <property type="molecule type" value="Genomic_DNA"/>
</dbReference>
<gene>
    <name evidence="3" type="ORF">N0V83_005208</name>
</gene>